<reference evidence="2" key="1">
    <citation type="journal article" date="2020" name="Stud. Mycol.">
        <title>101 Dothideomycetes genomes: a test case for predicting lifestyles and emergence of pathogens.</title>
        <authorList>
            <person name="Haridas S."/>
            <person name="Albert R."/>
            <person name="Binder M."/>
            <person name="Bloem J."/>
            <person name="Labutti K."/>
            <person name="Salamov A."/>
            <person name="Andreopoulos B."/>
            <person name="Baker S."/>
            <person name="Barry K."/>
            <person name="Bills G."/>
            <person name="Bluhm B."/>
            <person name="Cannon C."/>
            <person name="Castanera R."/>
            <person name="Culley D."/>
            <person name="Daum C."/>
            <person name="Ezra D."/>
            <person name="Gonzalez J."/>
            <person name="Henrissat B."/>
            <person name="Kuo A."/>
            <person name="Liang C."/>
            <person name="Lipzen A."/>
            <person name="Lutzoni F."/>
            <person name="Magnuson J."/>
            <person name="Mondo S."/>
            <person name="Nolan M."/>
            <person name="Ohm R."/>
            <person name="Pangilinan J."/>
            <person name="Park H.-J."/>
            <person name="Ramirez L."/>
            <person name="Alfaro M."/>
            <person name="Sun H."/>
            <person name="Tritt A."/>
            <person name="Yoshinaga Y."/>
            <person name="Zwiers L.-H."/>
            <person name="Turgeon B."/>
            <person name="Goodwin S."/>
            <person name="Spatafora J."/>
            <person name="Crous P."/>
            <person name="Grigoriev I."/>
        </authorList>
    </citation>
    <scope>NUCLEOTIDE SEQUENCE</scope>
    <source>
        <strain evidence="2">CBS 675.92</strain>
    </source>
</reference>
<evidence type="ECO:0000313" key="3">
    <source>
        <dbReference type="Proteomes" id="UP000800035"/>
    </source>
</evidence>
<dbReference type="PROSITE" id="PS50011">
    <property type="entry name" value="PROTEIN_KINASE_DOM"/>
    <property type="match status" value="1"/>
</dbReference>
<feature type="domain" description="Protein kinase" evidence="1">
    <location>
        <begin position="123"/>
        <end position="327"/>
    </location>
</feature>
<dbReference type="InterPro" id="IPR000719">
    <property type="entry name" value="Prot_kinase_dom"/>
</dbReference>
<proteinExistence type="predicted"/>
<dbReference type="AlphaFoldDB" id="A0A6A5U2T4"/>
<evidence type="ECO:0000259" key="1">
    <source>
        <dbReference type="PROSITE" id="PS50011"/>
    </source>
</evidence>
<dbReference type="SUPFAM" id="SSF56112">
    <property type="entry name" value="Protein kinase-like (PK-like)"/>
    <property type="match status" value="1"/>
</dbReference>
<keyword evidence="3" id="KW-1185">Reference proteome</keyword>
<dbReference type="OrthoDB" id="4062651at2759"/>
<evidence type="ECO:0000313" key="2">
    <source>
        <dbReference type="EMBL" id="KAF1958974.1"/>
    </source>
</evidence>
<sequence length="327" mass="36674">MVDQSSDIPLCTEVERVDYGIEADCVFTVECNTKHFEVFIPASSTAGTIERSYLDRIEASNGTELDSVFEELYDVLAVKGQPWFRKFAGDRIDTRMLSDVIEPPVATLRMATVDGELQIIQDESSATDLNRSFYGIPYFASDLPTFPASDINLLETLKTDTVFKVSVRGSTMCAKIAARQSECQPMRREINILQRIRAEKKLANHVRIPSLVGLVVLESRILGFLMDYVETTSPVSNLAQYEMGSVTISDRKRWYDQVGGTLKWLHNISLVWGDVKAENVLVDRQGNAWVTDFGGSYTDGWVDQGLAGSKEDDLQGLERLMNFLLLE</sequence>
<name>A0A6A5U2T4_9PLEO</name>
<dbReference type="Proteomes" id="UP000800035">
    <property type="component" value="Unassembled WGS sequence"/>
</dbReference>
<dbReference type="GO" id="GO:0005524">
    <property type="term" value="F:ATP binding"/>
    <property type="evidence" value="ECO:0007669"/>
    <property type="project" value="InterPro"/>
</dbReference>
<dbReference type="GO" id="GO:0004672">
    <property type="term" value="F:protein kinase activity"/>
    <property type="evidence" value="ECO:0007669"/>
    <property type="project" value="InterPro"/>
</dbReference>
<organism evidence="2 3">
    <name type="scientific">Byssothecium circinans</name>
    <dbReference type="NCBI Taxonomy" id="147558"/>
    <lineage>
        <taxon>Eukaryota</taxon>
        <taxon>Fungi</taxon>
        <taxon>Dikarya</taxon>
        <taxon>Ascomycota</taxon>
        <taxon>Pezizomycotina</taxon>
        <taxon>Dothideomycetes</taxon>
        <taxon>Pleosporomycetidae</taxon>
        <taxon>Pleosporales</taxon>
        <taxon>Massarineae</taxon>
        <taxon>Massarinaceae</taxon>
        <taxon>Byssothecium</taxon>
    </lineage>
</organism>
<dbReference type="EMBL" id="ML976986">
    <property type="protein sequence ID" value="KAF1958974.1"/>
    <property type="molecule type" value="Genomic_DNA"/>
</dbReference>
<accession>A0A6A5U2T4</accession>
<protein>
    <recommendedName>
        <fullName evidence="1">Protein kinase domain-containing protein</fullName>
    </recommendedName>
</protein>
<dbReference type="Pfam" id="PF00069">
    <property type="entry name" value="Pkinase"/>
    <property type="match status" value="1"/>
</dbReference>
<gene>
    <name evidence="2" type="ORF">CC80DRAFT_23850</name>
</gene>
<dbReference type="InterPro" id="IPR011009">
    <property type="entry name" value="Kinase-like_dom_sf"/>
</dbReference>
<dbReference type="Gene3D" id="1.10.510.10">
    <property type="entry name" value="Transferase(Phosphotransferase) domain 1"/>
    <property type="match status" value="1"/>
</dbReference>